<accession>A0AAV7YKJ1</accession>
<dbReference type="Proteomes" id="UP001146793">
    <property type="component" value="Unassembled WGS sequence"/>
</dbReference>
<dbReference type="EMBL" id="JANTQA010000057">
    <property type="protein sequence ID" value="KAJ3429214.1"/>
    <property type="molecule type" value="Genomic_DNA"/>
</dbReference>
<feature type="compositionally biased region" description="Low complexity" evidence="1">
    <location>
        <begin position="605"/>
        <end position="628"/>
    </location>
</feature>
<feature type="compositionally biased region" description="Basic and acidic residues" evidence="1">
    <location>
        <begin position="1290"/>
        <end position="1320"/>
    </location>
</feature>
<sequence length="1432" mass="169193">MNVSHQLKSNSNDNNQTPKAKIGFSDLSYKVILDIIDNFISGNASFRVCNLNVMTKKEERTLLSLNSNNFTITTLNNNPKTKAYSYEKNQQKISFYEGMEGHYQVQLRLSEKKSYLLHFESNYEAQLFLGSFSLYQSYNDQTLQFPQLYGNLLSTLRLESDVLAKRCFQNDHLQFSIRLMIPYGDKISGILSLAKKGLVINLNNGDLLEFNLCCCLISIYETKLEEIINFHNLSESNLLEHNHNTNNSNNDNNSNNENNSNNDNNHESDNYESTKTDNNSKENDPLIQIVINTVQGGKMLLVECLDQKQQFLLLNLLRMFVRRNKNQSQLAEPPKNLNSIVTTLSNYHFHIPTEIYHSLVMNQNGFETNGNNKEKTIKNYFQRIENNSKINITNFDADYKGETFQPIQNGSIYQTELCNSGLINFSKNKHHLSRIIKSKIKGYMLSGKGDFEVNVLIDKEFYKGVLRLNLNNSQILIYETKNTKKIPQLIEKKNKNSRIKYLKANYNLKQNFFFHPIRPLLLFKINSKVKIIIKTNQYQDRDLIYNTFLTFRNNLFNIKNNNSIIITTPNINVLKKNKEILQMKKKFTHTKINLILKKSKFEYNKNNINKNNNNKNNNNDNNNNNNNKNNEKKKDNKIILEKDIILEKEEETEEEDVQNYEEIERAFDQIESELTKTNYGITIYNSFQENIGHYRIELKKDHFTIFMNNQNNFSRRYSIFSQVLFYSNHSLIVKFLLDENYYITVGFSDPEEKKGFLRDFSYKRKKYLQNALLTLNEFNCQVITQFGNLKAKLFINPDNIKIITKMETMALPYNFLTYLKIDKERKSDLILNLDHNEYLTFNFKNLKIQKKFIRSFDNYRKNYLDKFIHENKKLFYPKIINNGKLLENCFIKFKLGKLMILSNEMETIKSELDNNTQRLGKKNNKKKKNTIKSEYSDFSFGTIPDNDNNIMIKNEEEKKQNKVISAYDLYKHQCYFDLIENYQIKIQFFDGNWIRLSFNKQQDFYDFTEARLTFDCEKQLKQQYLNIFNAQQINKLNSKPISEGNISISHDYVIMKFKKITKSKNNAHDDVRSKGGDNTSNENGNIKNVNKSYLIKEPLQNLKIYQNMKTLNMIKITNIKENLDYYLKFEKKNQYLTFTNLFQIFKSNIILMDKELPRISQLGIEKFSINILDNEFQIINPNAKLIITHDFLVLQFSKKKIKYPRNSPIVINLNKSLKNIVKLNILEDNYIISFITRYERVQFVVLMEKITINQKKVKNLLLLKNTKDQKEEEDLKGEKKDKKDKKDKKGKGEKGEKREKVEEDAKGEKKEKRDNKEKKDKKVKKMKKTKTGEMANNTENHEWKIRIISDKEKKIKGTIQLSNDSITIQNHKKKPIKYKLNKNIIIKKDKKSSVKIHLALSKKEKQILRFDTENYSKEFVQQFKRIQKKYQK</sequence>
<organism evidence="2 3">
    <name type="scientific">Anaeramoeba flamelloides</name>
    <dbReference type="NCBI Taxonomy" id="1746091"/>
    <lineage>
        <taxon>Eukaryota</taxon>
        <taxon>Metamonada</taxon>
        <taxon>Anaeramoebidae</taxon>
        <taxon>Anaeramoeba</taxon>
    </lineage>
</organism>
<evidence type="ECO:0000313" key="2">
    <source>
        <dbReference type="EMBL" id="KAJ3429214.1"/>
    </source>
</evidence>
<proteinExistence type="predicted"/>
<gene>
    <name evidence="2" type="ORF">M0812_24557</name>
</gene>
<comment type="caution">
    <text evidence="2">The sequence shown here is derived from an EMBL/GenBank/DDBJ whole genome shotgun (WGS) entry which is preliminary data.</text>
</comment>
<evidence type="ECO:0000256" key="1">
    <source>
        <dbReference type="SAM" id="MobiDB-lite"/>
    </source>
</evidence>
<reference evidence="2" key="1">
    <citation type="submission" date="2022-08" db="EMBL/GenBank/DDBJ databases">
        <title>Novel sulphate-reducing endosymbionts in the free-living metamonad Anaeramoeba.</title>
        <authorList>
            <person name="Jerlstrom-Hultqvist J."/>
            <person name="Cepicka I."/>
            <person name="Gallot-Lavallee L."/>
            <person name="Salas-Leiva D."/>
            <person name="Curtis B.A."/>
            <person name="Zahonova K."/>
            <person name="Pipaliya S."/>
            <person name="Dacks J."/>
            <person name="Roger A.J."/>
        </authorList>
    </citation>
    <scope>NUCLEOTIDE SEQUENCE</scope>
    <source>
        <strain evidence="2">Busselton2</strain>
    </source>
</reference>
<feature type="compositionally biased region" description="Basic and acidic residues" evidence="1">
    <location>
        <begin position="264"/>
        <end position="282"/>
    </location>
</feature>
<name>A0AAV7YKJ1_9EUKA</name>
<feature type="region of interest" description="Disordered" evidence="1">
    <location>
        <begin position="241"/>
        <end position="282"/>
    </location>
</feature>
<feature type="compositionally biased region" description="Low complexity" evidence="1">
    <location>
        <begin position="244"/>
        <end position="263"/>
    </location>
</feature>
<feature type="region of interest" description="Disordered" evidence="1">
    <location>
        <begin position="1271"/>
        <end position="1338"/>
    </location>
</feature>
<feature type="region of interest" description="Disordered" evidence="1">
    <location>
        <begin position="605"/>
        <end position="634"/>
    </location>
</feature>
<protein>
    <submittedName>
        <fullName evidence="2">Nnp-1 protein putative nuclear protein 1 nop52</fullName>
    </submittedName>
</protein>
<dbReference type="PANTHER" id="PTHR23253">
    <property type="entry name" value="EUKARYOTIC TRANSLATION INITIATION FACTOR 4 GAMMA"/>
    <property type="match status" value="1"/>
</dbReference>
<evidence type="ECO:0000313" key="3">
    <source>
        <dbReference type="Proteomes" id="UP001146793"/>
    </source>
</evidence>